<dbReference type="GO" id="GO:0003677">
    <property type="term" value="F:DNA binding"/>
    <property type="evidence" value="ECO:0007669"/>
    <property type="project" value="UniProtKB-KW"/>
</dbReference>
<dbReference type="AlphaFoldDB" id="A0A174PTQ2"/>
<evidence type="ECO:0000256" key="5">
    <source>
        <dbReference type="ARBA" id="ARBA00022840"/>
    </source>
</evidence>
<organism evidence="14 15">
    <name type="scientific">Blautia obeum</name>
    <dbReference type="NCBI Taxonomy" id="40520"/>
    <lineage>
        <taxon>Bacteria</taxon>
        <taxon>Bacillati</taxon>
        <taxon>Bacillota</taxon>
        <taxon>Clostridia</taxon>
        <taxon>Lachnospirales</taxon>
        <taxon>Lachnospiraceae</taxon>
        <taxon>Blautia</taxon>
    </lineage>
</organism>
<feature type="domain" description="UvrD-like helicase C-terminal" evidence="13">
    <location>
        <begin position="286"/>
        <end position="561"/>
    </location>
</feature>
<keyword evidence="7" id="KW-0413">Isomerase</keyword>
<evidence type="ECO:0000256" key="4">
    <source>
        <dbReference type="ARBA" id="ARBA00022806"/>
    </source>
</evidence>
<dbReference type="PROSITE" id="PS51198">
    <property type="entry name" value="UVRD_HELICASE_ATP_BIND"/>
    <property type="match status" value="1"/>
</dbReference>
<dbReference type="EMBL" id="CZBP01000001">
    <property type="protein sequence ID" value="CUP62981.1"/>
    <property type="molecule type" value="Genomic_DNA"/>
</dbReference>
<dbReference type="GO" id="GO:0005829">
    <property type="term" value="C:cytosol"/>
    <property type="evidence" value="ECO:0007669"/>
    <property type="project" value="TreeGrafter"/>
</dbReference>
<dbReference type="GO" id="GO:0016887">
    <property type="term" value="F:ATP hydrolysis activity"/>
    <property type="evidence" value="ECO:0007669"/>
    <property type="project" value="RHEA"/>
</dbReference>
<dbReference type="Gene3D" id="3.40.50.300">
    <property type="entry name" value="P-loop containing nucleotide triphosphate hydrolases"/>
    <property type="match status" value="2"/>
</dbReference>
<dbReference type="InterPro" id="IPR027417">
    <property type="entry name" value="P-loop_NTPase"/>
</dbReference>
<evidence type="ECO:0000256" key="7">
    <source>
        <dbReference type="ARBA" id="ARBA00023235"/>
    </source>
</evidence>
<dbReference type="GO" id="GO:0033202">
    <property type="term" value="C:DNA helicase complex"/>
    <property type="evidence" value="ECO:0007669"/>
    <property type="project" value="TreeGrafter"/>
</dbReference>
<dbReference type="PROSITE" id="PS51217">
    <property type="entry name" value="UVRD_HELICASE_CTER"/>
    <property type="match status" value="1"/>
</dbReference>
<dbReference type="GO" id="GO:0000725">
    <property type="term" value="P:recombinational repair"/>
    <property type="evidence" value="ECO:0007669"/>
    <property type="project" value="TreeGrafter"/>
</dbReference>
<dbReference type="Pfam" id="PF13361">
    <property type="entry name" value="UvrD_C"/>
    <property type="match status" value="1"/>
</dbReference>
<dbReference type="CDD" id="cd17932">
    <property type="entry name" value="DEXQc_UvrD"/>
    <property type="match status" value="1"/>
</dbReference>
<dbReference type="InterPro" id="IPR013986">
    <property type="entry name" value="DExx_box_DNA_helicase_dom_sf"/>
</dbReference>
<keyword evidence="4 11" id="KW-0347">Helicase</keyword>
<evidence type="ECO:0000313" key="14">
    <source>
        <dbReference type="EMBL" id="CUP62981.1"/>
    </source>
</evidence>
<dbReference type="Gene3D" id="1.10.486.10">
    <property type="entry name" value="PCRA, domain 4"/>
    <property type="match status" value="1"/>
</dbReference>
<dbReference type="RefSeq" id="WP_055059268.1">
    <property type="nucleotide sequence ID" value="NZ_CZBP01000001.1"/>
</dbReference>
<proteinExistence type="inferred from homology"/>
<dbReference type="SUPFAM" id="SSF52540">
    <property type="entry name" value="P-loop containing nucleoside triphosphate hydrolases"/>
    <property type="match status" value="1"/>
</dbReference>
<comment type="catalytic activity">
    <reaction evidence="10">
        <text>ATP + H2O = ADP + phosphate + H(+)</text>
        <dbReference type="Rhea" id="RHEA:13065"/>
        <dbReference type="ChEBI" id="CHEBI:15377"/>
        <dbReference type="ChEBI" id="CHEBI:15378"/>
        <dbReference type="ChEBI" id="CHEBI:30616"/>
        <dbReference type="ChEBI" id="CHEBI:43474"/>
        <dbReference type="ChEBI" id="CHEBI:456216"/>
        <dbReference type="EC" id="5.6.2.4"/>
    </reaction>
</comment>
<evidence type="ECO:0000259" key="12">
    <source>
        <dbReference type="PROSITE" id="PS51198"/>
    </source>
</evidence>
<evidence type="ECO:0000256" key="2">
    <source>
        <dbReference type="ARBA" id="ARBA00022741"/>
    </source>
</evidence>
<keyword evidence="6" id="KW-0238">DNA-binding</keyword>
<evidence type="ECO:0000256" key="8">
    <source>
        <dbReference type="ARBA" id="ARBA00034617"/>
    </source>
</evidence>
<dbReference type="Proteomes" id="UP000095762">
    <property type="component" value="Unassembled WGS sequence"/>
</dbReference>
<dbReference type="InterPro" id="IPR014017">
    <property type="entry name" value="DNA_helicase_UvrD-like_C"/>
</dbReference>
<feature type="domain" description="UvrD-like helicase ATP-binding" evidence="12">
    <location>
        <begin position="6"/>
        <end position="285"/>
    </location>
</feature>
<evidence type="ECO:0000256" key="1">
    <source>
        <dbReference type="ARBA" id="ARBA00009922"/>
    </source>
</evidence>
<keyword evidence="2 11" id="KW-0547">Nucleotide-binding</keyword>
<dbReference type="Gene3D" id="1.10.10.160">
    <property type="match status" value="1"/>
</dbReference>
<dbReference type="PANTHER" id="PTHR11070:SF2">
    <property type="entry name" value="ATP-DEPENDENT DNA HELICASE SRS2"/>
    <property type="match status" value="1"/>
</dbReference>
<feature type="binding site" evidence="11">
    <location>
        <begin position="27"/>
        <end position="34"/>
    </location>
    <ligand>
        <name>ATP</name>
        <dbReference type="ChEBI" id="CHEBI:30616"/>
    </ligand>
</feature>
<comment type="catalytic activity">
    <reaction evidence="8">
        <text>Couples ATP hydrolysis with the unwinding of duplex DNA by translocating in the 3'-5' direction.</text>
        <dbReference type="EC" id="5.6.2.4"/>
    </reaction>
</comment>
<keyword evidence="5 11" id="KW-0067">ATP-binding</keyword>
<dbReference type="CDD" id="cd18807">
    <property type="entry name" value="SF1_C_UvrD"/>
    <property type="match status" value="1"/>
</dbReference>
<keyword evidence="3 11" id="KW-0378">Hydrolase</keyword>
<evidence type="ECO:0000313" key="15">
    <source>
        <dbReference type="Proteomes" id="UP000095762"/>
    </source>
</evidence>
<dbReference type="GO" id="GO:0005524">
    <property type="term" value="F:ATP binding"/>
    <property type="evidence" value="ECO:0007669"/>
    <property type="project" value="UniProtKB-UniRule"/>
</dbReference>
<evidence type="ECO:0000259" key="13">
    <source>
        <dbReference type="PROSITE" id="PS51217"/>
    </source>
</evidence>
<evidence type="ECO:0000256" key="9">
    <source>
        <dbReference type="ARBA" id="ARBA00034808"/>
    </source>
</evidence>
<evidence type="ECO:0000256" key="11">
    <source>
        <dbReference type="PROSITE-ProRule" id="PRU00560"/>
    </source>
</evidence>
<gene>
    <name evidence="14" type="primary">pcrA_1</name>
    <name evidence="14" type="ORF">ERS852569_00238</name>
</gene>
<evidence type="ECO:0000256" key="6">
    <source>
        <dbReference type="ARBA" id="ARBA00023125"/>
    </source>
</evidence>
<evidence type="ECO:0000256" key="10">
    <source>
        <dbReference type="ARBA" id="ARBA00048988"/>
    </source>
</evidence>
<accession>A0A174PTQ2</accession>
<dbReference type="GO" id="GO:0043138">
    <property type="term" value="F:3'-5' DNA helicase activity"/>
    <property type="evidence" value="ECO:0007669"/>
    <property type="project" value="UniProtKB-EC"/>
</dbReference>
<dbReference type="PANTHER" id="PTHR11070">
    <property type="entry name" value="UVRD / RECB / PCRA DNA HELICASE FAMILY MEMBER"/>
    <property type="match status" value="1"/>
</dbReference>
<dbReference type="InterPro" id="IPR000212">
    <property type="entry name" value="DNA_helicase_UvrD/REP"/>
</dbReference>
<comment type="similarity">
    <text evidence="1">Belongs to the helicase family. UvrD subfamily.</text>
</comment>
<dbReference type="Pfam" id="PF00580">
    <property type="entry name" value="UvrD-helicase"/>
    <property type="match status" value="1"/>
</dbReference>
<dbReference type="EC" id="5.6.2.4" evidence="9"/>
<name>A0A174PTQ2_9FIRM</name>
<dbReference type="FunFam" id="1.10.486.10:FF:000003">
    <property type="entry name" value="ATP-dependent DNA helicase"/>
    <property type="match status" value="1"/>
</dbReference>
<evidence type="ECO:0000256" key="3">
    <source>
        <dbReference type="ARBA" id="ARBA00022801"/>
    </source>
</evidence>
<reference evidence="14 15" key="1">
    <citation type="submission" date="2015-09" db="EMBL/GenBank/DDBJ databases">
        <authorList>
            <consortium name="Pathogen Informatics"/>
        </authorList>
    </citation>
    <scope>NUCLEOTIDE SEQUENCE [LARGE SCALE GENOMIC DNA]</scope>
    <source>
        <strain evidence="14 15">2789STDY5834957</strain>
    </source>
</reference>
<protein>
    <recommendedName>
        <fullName evidence="9">DNA 3'-5' helicase</fullName>
        <ecNumber evidence="9">5.6.2.4</ecNumber>
    </recommendedName>
</protein>
<dbReference type="InterPro" id="IPR014016">
    <property type="entry name" value="UvrD-like_ATP-bd"/>
</dbReference>
<sequence>MSDILNGLNPQQKEAVMHTEGPLLILAGAGSGKTRVLTHRIAYLIENGFAEPEDILALTFTNKAAKEMKERAASLTGKAADKMLITTFHSACVKFLKNRMMLLGYKRGNFVIYDTDEQKKIIRAIFEETDFQSRCPEIKEYNVISFISKQKEKMLGPDELESIYPDYPLITVYKEYERILKKNNALDFDDLLWKTVQLFENYPHILHSYQEQFKYIMVDEYQDTNLVQFKIISMLADKYQNLCVVGDDDQSIYSFRGADIRNILEFEKEFQNTKVIKLEENYRSTKNILSAANAVISHNQERKEKKLWTQGEEGSKLRTITLPDATTEAKFIVSEIERMHNREKADYKDFAILYRTNAQSRLFEQCLTMKDIPYRLVGALSFFERKEVKDMLAYLRVLINPDDDFGLERIINVPRRGIGAVTIKKLKEYAFRNNCSLYDAACSADEILSKTAADKLKGFAAMLRKMTEESKCQTADMTIKMILNETNFFTDYPQKSEELEERTENVYELINMATDYSRKTNHEGAEAIEGFLTESALTSGIDSLKDDEDGVVLMTLHGSKGLEFPHVFMAGMEENTFPGYRAINSTDPAAMEEERRLCYVGITRARKTLTLTSAAQRMNYGKTYAMEVSRFIDEIPRDLVDHMAVRW</sequence>